<proteinExistence type="inferred from homology"/>
<evidence type="ECO:0000256" key="1">
    <source>
        <dbReference type="ARBA" id="ARBA00011026"/>
    </source>
</evidence>
<gene>
    <name evidence="4" type="ORF">BSL78_13521</name>
</gene>
<feature type="region of interest" description="Disordered" evidence="3">
    <location>
        <begin position="280"/>
        <end position="309"/>
    </location>
</feature>
<evidence type="ECO:0000313" key="4">
    <source>
        <dbReference type="EMBL" id="PIK49585.1"/>
    </source>
</evidence>
<keyword evidence="5" id="KW-1185">Reference proteome</keyword>
<sequence>MSEPDILKFGPGSAEAVDAYLNYRRIVGDDDNGQLFTPEEYENYKKKVLPARLRNRLFVSWTSPNGMDCKLVGPETLCFCQHRYKQHKTDFQVLPTVRPIDLPCKLKKCRCSTFQYVPMNGGQSVRCRCKHFSEDHDEGDGHACVKCKGKCGSFRSPWSCPCGQPAYLHQMVVENKEERLARGHPVGQDVPYAAMGGLTGFSSLADAYLRLDSGVGAPDESFFSGPVTSSDHPFLRMHAEAGGLSEEDAVTSGLGAVRLTGTNRDMDYYEQRYQARLKEERLQARAGATNSQQRDISKKPSRKLGPPKR</sequence>
<protein>
    <recommendedName>
        <fullName evidence="2">Protein FAM221A</fullName>
    </recommendedName>
</protein>
<dbReference type="PANTHER" id="PTHR31214">
    <property type="entry name" value="PROTEIN FAM221A-RELATED"/>
    <property type="match status" value="1"/>
</dbReference>
<comment type="similarity">
    <text evidence="1">Belongs to the FAM221 family.</text>
</comment>
<dbReference type="EMBL" id="MRZV01000458">
    <property type="protein sequence ID" value="PIK49585.1"/>
    <property type="molecule type" value="Genomic_DNA"/>
</dbReference>
<feature type="compositionally biased region" description="Basic residues" evidence="3">
    <location>
        <begin position="299"/>
        <end position="309"/>
    </location>
</feature>
<accession>A0A2G8KNP7</accession>
<reference evidence="4 5" key="1">
    <citation type="journal article" date="2017" name="PLoS Biol.">
        <title>The sea cucumber genome provides insights into morphological evolution and visceral regeneration.</title>
        <authorList>
            <person name="Zhang X."/>
            <person name="Sun L."/>
            <person name="Yuan J."/>
            <person name="Sun Y."/>
            <person name="Gao Y."/>
            <person name="Zhang L."/>
            <person name="Li S."/>
            <person name="Dai H."/>
            <person name="Hamel J.F."/>
            <person name="Liu C."/>
            <person name="Yu Y."/>
            <person name="Liu S."/>
            <person name="Lin W."/>
            <person name="Guo K."/>
            <person name="Jin S."/>
            <person name="Xu P."/>
            <person name="Storey K.B."/>
            <person name="Huan P."/>
            <person name="Zhang T."/>
            <person name="Zhou Y."/>
            <person name="Zhang J."/>
            <person name="Lin C."/>
            <person name="Li X."/>
            <person name="Xing L."/>
            <person name="Huo D."/>
            <person name="Sun M."/>
            <person name="Wang L."/>
            <person name="Mercier A."/>
            <person name="Li F."/>
            <person name="Yang H."/>
            <person name="Xiang J."/>
        </authorList>
    </citation>
    <scope>NUCLEOTIDE SEQUENCE [LARGE SCALE GENOMIC DNA]</scope>
    <source>
        <strain evidence="4">Shaxun</strain>
        <tissue evidence="4">Muscle</tissue>
    </source>
</reference>
<dbReference type="Pfam" id="PF14753">
    <property type="entry name" value="FAM221"/>
    <property type="match status" value="1"/>
</dbReference>
<evidence type="ECO:0000256" key="2">
    <source>
        <dbReference type="ARBA" id="ARBA00039630"/>
    </source>
</evidence>
<comment type="caution">
    <text evidence="4">The sequence shown here is derived from an EMBL/GenBank/DDBJ whole genome shotgun (WGS) entry which is preliminary data.</text>
</comment>
<dbReference type="Proteomes" id="UP000230750">
    <property type="component" value="Unassembled WGS sequence"/>
</dbReference>
<evidence type="ECO:0000256" key="3">
    <source>
        <dbReference type="SAM" id="MobiDB-lite"/>
    </source>
</evidence>
<dbReference type="OrthoDB" id="310364at2759"/>
<dbReference type="AlphaFoldDB" id="A0A2G8KNP7"/>
<dbReference type="PANTHER" id="PTHR31214:SF2">
    <property type="entry name" value="PROTEIN FAM221A"/>
    <property type="match status" value="1"/>
</dbReference>
<organism evidence="4 5">
    <name type="scientific">Stichopus japonicus</name>
    <name type="common">Sea cucumber</name>
    <dbReference type="NCBI Taxonomy" id="307972"/>
    <lineage>
        <taxon>Eukaryota</taxon>
        <taxon>Metazoa</taxon>
        <taxon>Echinodermata</taxon>
        <taxon>Eleutherozoa</taxon>
        <taxon>Echinozoa</taxon>
        <taxon>Holothuroidea</taxon>
        <taxon>Aspidochirotacea</taxon>
        <taxon>Aspidochirotida</taxon>
        <taxon>Stichopodidae</taxon>
        <taxon>Apostichopus</taxon>
    </lineage>
</organism>
<dbReference type="InterPro" id="IPR026755">
    <property type="entry name" value="Fam221a/b"/>
</dbReference>
<evidence type="ECO:0000313" key="5">
    <source>
        <dbReference type="Proteomes" id="UP000230750"/>
    </source>
</evidence>
<name>A0A2G8KNP7_STIJA</name>